<evidence type="ECO:0000313" key="3">
    <source>
        <dbReference type="Proteomes" id="UP000198877"/>
    </source>
</evidence>
<dbReference type="Pfam" id="PF07883">
    <property type="entry name" value="Cupin_2"/>
    <property type="match status" value="1"/>
</dbReference>
<feature type="domain" description="Cupin type-2" evidence="1">
    <location>
        <begin position="38"/>
        <end position="96"/>
    </location>
</feature>
<dbReference type="InterPro" id="IPR013096">
    <property type="entry name" value="Cupin_2"/>
</dbReference>
<accession>A0A1I6HRY9</accession>
<dbReference type="InterPro" id="IPR014710">
    <property type="entry name" value="RmlC-like_jellyroll"/>
</dbReference>
<keyword evidence="2" id="KW-0413">Isomerase</keyword>
<dbReference type="EMBL" id="FOYR01000002">
    <property type="protein sequence ID" value="SFR57232.1"/>
    <property type="molecule type" value="Genomic_DNA"/>
</dbReference>
<proteinExistence type="predicted"/>
<dbReference type="Gene3D" id="2.60.120.10">
    <property type="entry name" value="Jelly Rolls"/>
    <property type="match status" value="1"/>
</dbReference>
<dbReference type="GO" id="GO:0016853">
    <property type="term" value="F:isomerase activity"/>
    <property type="evidence" value="ECO:0007669"/>
    <property type="project" value="UniProtKB-KW"/>
</dbReference>
<protein>
    <submittedName>
        <fullName evidence="2">Mannose-6-phosphate isomerase, cupin superfamily</fullName>
    </submittedName>
</protein>
<organism evidence="2 3">
    <name type="scientific">Microbacterium azadirachtae</name>
    <dbReference type="NCBI Taxonomy" id="582680"/>
    <lineage>
        <taxon>Bacteria</taxon>
        <taxon>Bacillati</taxon>
        <taxon>Actinomycetota</taxon>
        <taxon>Actinomycetes</taxon>
        <taxon>Micrococcales</taxon>
        <taxon>Microbacteriaceae</taxon>
        <taxon>Microbacterium</taxon>
    </lineage>
</organism>
<dbReference type="PANTHER" id="PTHR36114:SF1">
    <property type="entry name" value="16.7 KDA PROTEIN IN WHIE LOCUS"/>
    <property type="match status" value="1"/>
</dbReference>
<dbReference type="InterPro" id="IPR052044">
    <property type="entry name" value="PKS_Associated_Protein"/>
</dbReference>
<dbReference type="CDD" id="cd02226">
    <property type="entry name" value="cupin_YdbB-like"/>
    <property type="match status" value="1"/>
</dbReference>
<dbReference type="PANTHER" id="PTHR36114">
    <property type="entry name" value="16.7 KDA PROTEIN IN WHIE LOCUS"/>
    <property type="match status" value="1"/>
</dbReference>
<dbReference type="RefSeq" id="WP_091738554.1">
    <property type="nucleotide sequence ID" value="NZ_FOYR01000002.1"/>
</dbReference>
<dbReference type="InterPro" id="IPR011051">
    <property type="entry name" value="RmlC_Cupin_sf"/>
</dbReference>
<reference evidence="3" key="1">
    <citation type="submission" date="2016-10" db="EMBL/GenBank/DDBJ databases">
        <authorList>
            <person name="Varghese N."/>
            <person name="Submissions S."/>
        </authorList>
    </citation>
    <scope>NUCLEOTIDE SEQUENCE [LARGE SCALE GENOMIC DNA]</scope>
    <source>
        <strain evidence="3">CL127</strain>
    </source>
</reference>
<name>A0A1I6HRY9_9MICO</name>
<dbReference type="SUPFAM" id="SSF51182">
    <property type="entry name" value="RmlC-like cupins"/>
    <property type="match status" value="1"/>
</dbReference>
<sequence>MTDDVRNVNEALSAIDEHWQPHRLTSVNDYDVKVVKLQGEFVWHTHPDTDELFMVVAGRLTIQLRDRDVVLEPNDVFVVPRGVEHCPKADEEVHAILFEPKGTINTGDAGGERTAELRELR</sequence>
<dbReference type="AlphaFoldDB" id="A0A1I6HRY9"/>
<evidence type="ECO:0000259" key="1">
    <source>
        <dbReference type="Pfam" id="PF07883"/>
    </source>
</evidence>
<dbReference type="Proteomes" id="UP000198877">
    <property type="component" value="Unassembled WGS sequence"/>
</dbReference>
<evidence type="ECO:0000313" key="2">
    <source>
        <dbReference type="EMBL" id="SFR57232.1"/>
    </source>
</evidence>
<gene>
    <name evidence="2" type="ORF">SAMN04488591_2077</name>
</gene>